<evidence type="ECO:0000256" key="12">
    <source>
        <dbReference type="SAM" id="Phobius"/>
    </source>
</evidence>
<evidence type="ECO:0000256" key="11">
    <source>
        <dbReference type="SAM" id="MobiDB-lite"/>
    </source>
</evidence>
<evidence type="ECO:0000256" key="6">
    <source>
        <dbReference type="ARBA" id="ARBA00022989"/>
    </source>
</evidence>
<accession>A0A0B6Z514</accession>
<evidence type="ECO:0000256" key="4">
    <source>
        <dbReference type="ARBA" id="ARBA00022448"/>
    </source>
</evidence>
<evidence type="ECO:0000256" key="10">
    <source>
        <dbReference type="SAM" id="Coils"/>
    </source>
</evidence>
<dbReference type="GO" id="GO:0000139">
    <property type="term" value="C:Golgi membrane"/>
    <property type="evidence" value="ECO:0007669"/>
    <property type="project" value="UniProtKB-SubCell"/>
</dbReference>
<feature type="coiled-coil region" evidence="10">
    <location>
        <begin position="421"/>
        <end position="455"/>
    </location>
</feature>
<evidence type="ECO:0000256" key="8">
    <source>
        <dbReference type="ARBA" id="ARBA00023054"/>
    </source>
</evidence>
<dbReference type="GO" id="GO:0005634">
    <property type="term" value="C:nucleus"/>
    <property type="evidence" value="ECO:0007669"/>
    <property type="project" value="TreeGrafter"/>
</dbReference>
<evidence type="ECO:0000256" key="7">
    <source>
        <dbReference type="ARBA" id="ARBA00023034"/>
    </source>
</evidence>
<keyword evidence="6 12" id="KW-1133">Transmembrane helix</keyword>
<feature type="coiled-coil region" evidence="10">
    <location>
        <begin position="508"/>
        <end position="556"/>
    </location>
</feature>
<evidence type="ECO:0000259" key="13">
    <source>
        <dbReference type="Pfam" id="PF08172"/>
    </source>
</evidence>
<dbReference type="InterPro" id="IPR012955">
    <property type="entry name" value="CASP_C"/>
</dbReference>
<comment type="similarity">
    <text evidence="2">Belongs to the CASP family.</text>
</comment>
<dbReference type="PANTHER" id="PTHR14043:SF2">
    <property type="entry name" value="HOMEOBOX PROTEIN CUT"/>
    <property type="match status" value="1"/>
</dbReference>
<sequence>PFKMAANVQLMCQYWKNFDLQELQRELDTTATELANRQDESEGSRKRLVEQSREFKKNTPEDIRKVVAPLLKSFQLEVDSLSKRSKATEAAFLSVYKKLIDLPDPVPTLEHAQNLQKKAHKVQDLEIENKQLRETLEEYNHEFAEVKNQEVTIKQLKEKLKEHEERVEATAQNRAKEKERELQRTFAEKERQLQETQLIVARKLGEAEHQIATLHRALETAQSELFEVKAKYDEATSAKSDEMEIVMADLERANERATSAERQVERLKQQLTLAAESLNHQDEEDITQQNLASDQAMDILKRSTLEVELAAKEKEIAQLVEDVQRLQASLNKLRETTSAQVTKLEEELTAKNHAFRILEDRLRTQEDYEEVKRELRVLKSIEFANVSSEESHNEESKSLEMRLLEKNKSLQTENTHLKVVNSGLTDQVRKLQEEYKEAAATVQEQKSLITQLEEDLRNINAFSSMFRGDAEGEPGPPDANSEAMASIVKEVTQLTSGKFSKSAADSLLPIIQSQRERYRLRAQELEAQTLSQQQQVTLLQNEMDKLRSDNVKLYEKIRFLQSYPNKDGTREGAATDDVTSSYSSQYEDRLDPFTYFSRAERQRRYHELKPYDKITLSMGRLIMGNRTARVFAFFYTVILHVLVFLVLYKLAHTESCKRDMAADWHQRYSEHMMKVHGEEGQHVD</sequence>
<evidence type="ECO:0000256" key="1">
    <source>
        <dbReference type="ARBA" id="ARBA00004409"/>
    </source>
</evidence>
<feature type="non-terminal residue" evidence="15">
    <location>
        <position position="1"/>
    </location>
</feature>
<gene>
    <name evidence="15" type="primary">ORF48950</name>
</gene>
<feature type="region of interest" description="Disordered" evidence="11">
    <location>
        <begin position="34"/>
        <end position="54"/>
    </location>
</feature>
<dbReference type="Pfam" id="PF08172">
    <property type="entry name" value="CASP_C"/>
    <property type="match status" value="1"/>
</dbReference>
<feature type="transmembrane region" description="Helical" evidence="12">
    <location>
        <begin position="630"/>
        <end position="651"/>
    </location>
</feature>
<proteinExistence type="inferred from homology"/>
<dbReference type="Pfam" id="PF25398">
    <property type="entry name" value="CUX1_N"/>
    <property type="match status" value="1"/>
</dbReference>
<dbReference type="PANTHER" id="PTHR14043">
    <property type="entry name" value="CCAAT DISPLACEMENT PROTEIN-RELATED"/>
    <property type="match status" value="1"/>
</dbReference>
<dbReference type="GO" id="GO:0006891">
    <property type="term" value="P:intra-Golgi vesicle-mediated transport"/>
    <property type="evidence" value="ECO:0007669"/>
    <property type="project" value="InterPro"/>
</dbReference>
<dbReference type="AlphaFoldDB" id="A0A0B6Z514"/>
<keyword evidence="7" id="KW-0333">Golgi apparatus</keyword>
<dbReference type="InterPro" id="IPR057476">
    <property type="entry name" value="Cux_N"/>
</dbReference>
<keyword evidence="8 10" id="KW-0175">Coiled coil</keyword>
<feature type="domain" description="Cux N-terminal" evidence="14">
    <location>
        <begin position="6"/>
        <end position="116"/>
    </location>
</feature>
<dbReference type="GO" id="GO:0000977">
    <property type="term" value="F:RNA polymerase II transcription regulatory region sequence-specific DNA binding"/>
    <property type="evidence" value="ECO:0007669"/>
    <property type="project" value="TreeGrafter"/>
</dbReference>
<evidence type="ECO:0000259" key="14">
    <source>
        <dbReference type="Pfam" id="PF25398"/>
    </source>
</evidence>
<name>A0A0B6Z514_9EUPU</name>
<organism evidence="15">
    <name type="scientific">Arion vulgaris</name>
    <dbReference type="NCBI Taxonomy" id="1028688"/>
    <lineage>
        <taxon>Eukaryota</taxon>
        <taxon>Metazoa</taxon>
        <taxon>Spiralia</taxon>
        <taxon>Lophotrochozoa</taxon>
        <taxon>Mollusca</taxon>
        <taxon>Gastropoda</taxon>
        <taxon>Heterobranchia</taxon>
        <taxon>Euthyneura</taxon>
        <taxon>Panpulmonata</taxon>
        <taxon>Eupulmonata</taxon>
        <taxon>Stylommatophora</taxon>
        <taxon>Helicina</taxon>
        <taxon>Arionoidea</taxon>
        <taxon>Arionidae</taxon>
        <taxon>Arion</taxon>
    </lineage>
</organism>
<dbReference type="GO" id="GO:0000981">
    <property type="term" value="F:DNA-binding transcription factor activity, RNA polymerase II-specific"/>
    <property type="evidence" value="ECO:0007669"/>
    <property type="project" value="TreeGrafter"/>
</dbReference>
<keyword evidence="5 12" id="KW-0812">Transmembrane</keyword>
<evidence type="ECO:0000256" key="5">
    <source>
        <dbReference type="ARBA" id="ARBA00022692"/>
    </source>
</evidence>
<evidence type="ECO:0000256" key="9">
    <source>
        <dbReference type="ARBA" id="ARBA00023136"/>
    </source>
</evidence>
<reference evidence="15" key="1">
    <citation type="submission" date="2014-12" db="EMBL/GenBank/DDBJ databases">
        <title>Insight into the proteome of Arion vulgaris.</title>
        <authorList>
            <person name="Aradska J."/>
            <person name="Bulat T."/>
            <person name="Smidak R."/>
            <person name="Sarate P."/>
            <person name="Gangsoo J."/>
            <person name="Sialana F."/>
            <person name="Bilban M."/>
            <person name="Lubec G."/>
        </authorList>
    </citation>
    <scope>NUCLEOTIDE SEQUENCE</scope>
    <source>
        <tissue evidence="15">Skin</tissue>
    </source>
</reference>
<keyword evidence="4" id="KW-0813">Transport</keyword>
<feature type="domain" description="CASP C-terminal" evidence="13">
    <location>
        <begin position="430"/>
        <end position="653"/>
    </location>
</feature>
<evidence type="ECO:0000256" key="2">
    <source>
        <dbReference type="ARBA" id="ARBA00006415"/>
    </source>
</evidence>
<feature type="compositionally biased region" description="Basic and acidic residues" evidence="11">
    <location>
        <begin position="36"/>
        <end position="54"/>
    </location>
</feature>
<comment type="subcellular location">
    <subcellularLocation>
        <location evidence="1">Golgi apparatus membrane</location>
        <topology evidence="1">Single-pass type IV membrane protein</topology>
    </subcellularLocation>
</comment>
<evidence type="ECO:0000313" key="15">
    <source>
        <dbReference type="EMBL" id="CEK63633.1"/>
    </source>
</evidence>
<keyword evidence="9 12" id="KW-0472">Membrane</keyword>
<dbReference type="EMBL" id="HACG01016768">
    <property type="protein sequence ID" value="CEK63633.1"/>
    <property type="molecule type" value="Transcribed_RNA"/>
</dbReference>
<protein>
    <recommendedName>
        <fullName evidence="3">Protein CASP</fullName>
    </recommendedName>
</protein>
<evidence type="ECO:0000256" key="3">
    <source>
        <dbReference type="ARBA" id="ARBA00018691"/>
    </source>
</evidence>
<feature type="coiled-coil region" evidence="10">
    <location>
        <begin position="115"/>
        <end position="361"/>
    </location>
</feature>